<name>A0A364KPR2_TALAM</name>
<keyword evidence="2" id="KW-1185">Reference proteome</keyword>
<protein>
    <recommendedName>
        <fullName evidence="3">Glutamyl-tRNA synthetase</fullName>
    </recommendedName>
</protein>
<sequence>MSEKFYRALSAIDEAHSQDPNLTTITEQNAETKSIPYELHYAQKMTSYLNTYNPSASELLRLAIRAQHLRRWEVPRSSYPTTKVGYLSWRTFLKNRQADQARQICLDAGYSDGEASRVAALIRKEGLKRKTTTTTDEAAEAEEDETQILEDVACLVFLDDQFAAFEKTLDEEKVLGILRKTWGKMSDKGHRMALEIQMSDRCRELVQKALNP</sequence>
<dbReference type="PANTHER" id="PTHR41729">
    <property type="entry name" value="GLUTAMYL-TRNA SYNTHETASE"/>
    <property type="match status" value="1"/>
</dbReference>
<evidence type="ECO:0000313" key="1">
    <source>
        <dbReference type="EMBL" id="RAO65546.1"/>
    </source>
</evidence>
<dbReference type="OrthoDB" id="417697at2759"/>
<dbReference type="Pfam" id="PF13875">
    <property type="entry name" value="DUF4202"/>
    <property type="match status" value="1"/>
</dbReference>
<dbReference type="GeneID" id="63790775"/>
<organism evidence="1 2">
    <name type="scientific">Talaromyces amestolkiae</name>
    <dbReference type="NCBI Taxonomy" id="1196081"/>
    <lineage>
        <taxon>Eukaryota</taxon>
        <taxon>Fungi</taxon>
        <taxon>Dikarya</taxon>
        <taxon>Ascomycota</taxon>
        <taxon>Pezizomycotina</taxon>
        <taxon>Eurotiomycetes</taxon>
        <taxon>Eurotiomycetidae</taxon>
        <taxon>Eurotiales</taxon>
        <taxon>Trichocomaceae</taxon>
        <taxon>Talaromyces</taxon>
        <taxon>Talaromyces sect. Talaromyces</taxon>
    </lineage>
</organism>
<evidence type="ECO:0008006" key="3">
    <source>
        <dbReference type="Google" id="ProtNLM"/>
    </source>
</evidence>
<dbReference type="Proteomes" id="UP000249363">
    <property type="component" value="Unassembled WGS sequence"/>
</dbReference>
<reference evidence="1 2" key="1">
    <citation type="journal article" date="2017" name="Biotechnol. Biofuels">
        <title>Differential beta-glucosidase expression as a function of carbon source availability in Talaromyces amestolkiae: a genomic and proteomic approach.</title>
        <authorList>
            <person name="de Eugenio L.I."/>
            <person name="Mendez-Liter J.A."/>
            <person name="Nieto-Dominguez M."/>
            <person name="Alonso L."/>
            <person name="Gil-Munoz J."/>
            <person name="Barriuso J."/>
            <person name="Prieto A."/>
            <person name="Martinez M.J."/>
        </authorList>
    </citation>
    <scope>NUCLEOTIDE SEQUENCE [LARGE SCALE GENOMIC DNA]</scope>
    <source>
        <strain evidence="1 2">CIB</strain>
    </source>
</reference>
<dbReference type="STRING" id="1196081.A0A364KPR2"/>
<comment type="caution">
    <text evidence="1">The sequence shown here is derived from an EMBL/GenBank/DDBJ whole genome shotgun (WGS) entry which is preliminary data.</text>
</comment>
<dbReference type="AlphaFoldDB" id="A0A364KPR2"/>
<proteinExistence type="predicted"/>
<dbReference type="PANTHER" id="PTHR41729:SF1">
    <property type="entry name" value="GLUTAMYL-TRNA SYNTHETASE"/>
    <property type="match status" value="1"/>
</dbReference>
<dbReference type="EMBL" id="MIKG01000002">
    <property type="protein sequence ID" value="RAO65546.1"/>
    <property type="molecule type" value="Genomic_DNA"/>
</dbReference>
<dbReference type="RefSeq" id="XP_040730063.1">
    <property type="nucleotide sequence ID" value="XM_040873607.1"/>
</dbReference>
<dbReference type="InterPro" id="IPR025255">
    <property type="entry name" value="DUF4202"/>
</dbReference>
<gene>
    <name evidence="1" type="ORF">BHQ10_001558</name>
</gene>
<accession>A0A364KPR2</accession>
<evidence type="ECO:0000313" key="2">
    <source>
        <dbReference type="Proteomes" id="UP000249363"/>
    </source>
</evidence>